<name>A0ACB8EI90_9SAUR</name>
<reference evidence="1" key="1">
    <citation type="submission" date="2021-08" db="EMBL/GenBank/DDBJ databases">
        <title>The first chromosome-level gecko genome reveals the dynamic sex chromosomes of Neotropical dwarf geckos (Sphaerodactylidae: Sphaerodactylus).</title>
        <authorList>
            <person name="Pinto B.J."/>
            <person name="Keating S.E."/>
            <person name="Gamble T."/>
        </authorList>
    </citation>
    <scope>NUCLEOTIDE SEQUENCE</scope>
    <source>
        <strain evidence="1">TG3544</strain>
    </source>
</reference>
<sequence length="164" mass="18178">MALMRKQRDLISIWGEEAVQSALQKTHKNMDVFESVASQMRGMGHNRENPYLSTGELDRIFANDKSVNNEDPYRATDCVYVSCRAPSAAETSHASVGATQRMDVGATQSSRQPLMTINEMDIRPPSPSLLQSGVSINMSHRALARDAQGECGLQELTWPPKKEI</sequence>
<dbReference type="EMBL" id="CM037616">
    <property type="protein sequence ID" value="KAH7992057.1"/>
    <property type="molecule type" value="Genomic_DNA"/>
</dbReference>
<evidence type="ECO:0000313" key="1">
    <source>
        <dbReference type="EMBL" id="KAH7992057.1"/>
    </source>
</evidence>
<keyword evidence="2" id="KW-1185">Reference proteome</keyword>
<dbReference type="Proteomes" id="UP000827872">
    <property type="component" value="Linkage Group LG03"/>
</dbReference>
<comment type="caution">
    <text evidence="1">The sequence shown here is derived from an EMBL/GenBank/DDBJ whole genome shotgun (WGS) entry which is preliminary data.</text>
</comment>
<evidence type="ECO:0000313" key="2">
    <source>
        <dbReference type="Proteomes" id="UP000827872"/>
    </source>
</evidence>
<gene>
    <name evidence="1" type="ORF">K3G42_018804</name>
</gene>
<protein>
    <submittedName>
        <fullName evidence="1">Uncharacterized protein</fullName>
    </submittedName>
</protein>
<accession>A0ACB8EI90</accession>
<organism evidence="1 2">
    <name type="scientific">Sphaerodactylus townsendi</name>
    <dbReference type="NCBI Taxonomy" id="933632"/>
    <lineage>
        <taxon>Eukaryota</taxon>
        <taxon>Metazoa</taxon>
        <taxon>Chordata</taxon>
        <taxon>Craniata</taxon>
        <taxon>Vertebrata</taxon>
        <taxon>Euteleostomi</taxon>
        <taxon>Lepidosauria</taxon>
        <taxon>Squamata</taxon>
        <taxon>Bifurcata</taxon>
        <taxon>Gekkota</taxon>
        <taxon>Sphaerodactylidae</taxon>
        <taxon>Sphaerodactylus</taxon>
    </lineage>
</organism>
<proteinExistence type="predicted"/>